<evidence type="ECO:0000256" key="1">
    <source>
        <dbReference type="ARBA" id="ARBA00022729"/>
    </source>
</evidence>
<dbReference type="PANTHER" id="PTHR36220">
    <property type="entry name" value="UNNAMED PRODUCT"/>
    <property type="match status" value="1"/>
</dbReference>
<evidence type="ECO:0000256" key="2">
    <source>
        <dbReference type="SAM" id="SignalP"/>
    </source>
</evidence>
<dbReference type="EMBL" id="SBKQ01000008">
    <property type="protein sequence ID" value="RXR31867.1"/>
    <property type="molecule type" value="Genomic_DNA"/>
</dbReference>
<keyword evidence="5" id="KW-1185">Reference proteome</keyword>
<dbReference type="Proteomes" id="UP000289734">
    <property type="component" value="Unassembled WGS sequence"/>
</dbReference>
<name>A0A4Q1KPH3_9FLAO</name>
<feature type="domain" description="Secretion system C-terminal sorting" evidence="3">
    <location>
        <begin position="411"/>
        <end position="478"/>
    </location>
</feature>
<accession>A0A4Q1KPH3</accession>
<organism evidence="4 5">
    <name type="scientific">Flavobacterium piscinae</name>
    <dbReference type="NCBI Taxonomy" id="2506424"/>
    <lineage>
        <taxon>Bacteria</taxon>
        <taxon>Pseudomonadati</taxon>
        <taxon>Bacteroidota</taxon>
        <taxon>Flavobacteriia</taxon>
        <taxon>Flavobacteriales</taxon>
        <taxon>Flavobacteriaceae</taxon>
        <taxon>Flavobacterium</taxon>
    </lineage>
</organism>
<dbReference type="SUPFAM" id="SSF69322">
    <property type="entry name" value="Tricorn protease domain 2"/>
    <property type="match status" value="1"/>
</dbReference>
<dbReference type="Pfam" id="PF14312">
    <property type="entry name" value="FG-GAP_2"/>
    <property type="match status" value="1"/>
</dbReference>
<feature type="chain" id="PRO_5020456589" evidence="2">
    <location>
        <begin position="18"/>
        <end position="480"/>
    </location>
</feature>
<comment type="caution">
    <text evidence="4">The sequence shown here is derived from an EMBL/GenBank/DDBJ whole genome shotgun (WGS) entry which is preliminary data.</text>
</comment>
<dbReference type="InterPro" id="IPR013517">
    <property type="entry name" value="FG-GAP"/>
</dbReference>
<protein>
    <submittedName>
        <fullName evidence="4">T9SS type A sorting domain-containing protein</fullName>
    </submittedName>
</protein>
<evidence type="ECO:0000313" key="4">
    <source>
        <dbReference type="EMBL" id="RXR31867.1"/>
    </source>
</evidence>
<dbReference type="RefSeq" id="WP_129464598.1">
    <property type="nucleotide sequence ID" value="NZ_SBKQ01000008.1"/>
</dbReference>
<dbReference type="InterPro" id="IPR026444">
    <property type="entry name" value="Secre_tail"/>
</dbReference>
<evidence type="ECO:0000259" key="3">
    <source>
        <dbReference type="Pfam" id="PF18962"/>
    </source>
</evidence>
<dbReference type="NCBIfam" id="TIGR04183">
    <property type="entry name" value="Por_Secre_tail"/>
    <property type="match status" value="1"/>
</dbReference>
<feature type="signal peptide" evidence="2">
    <location>
        <begin position="1"/>
        <end position="17"/>
    </location>
</feature>
<reference evidence="5" key="1">
    <citation type="submission" date="2019-01" db="EMBL/GenBank/DDBJ databases">
        <title>Cytophagaceae bacterium strain CAR-16.</title>
        <authorList>
            <person name="Chen W.-M."/>
        </authorList>
    </citation>
    <scope>NUCLEOTIDE SEQUENCE [LARGE SCALE GENOMIC DNA]</scope>
    <source>
        <strain evidence="5">ICH-30</strain>
    </source>
</reference>
<dbReference type="OrthoDB" id="1403372at2"/>
<dbReference type="InterPro" id="IPR028994">
    <property type="entry name" value="Integrin_alpha_N"/>
</dbReference>
<keyword evidence="1 2" id="KW-0732">Signal</keyword>
<dbReference type="AlphaFoldDB" id="A0A4Q1KPH3"/>
<sequence length="480" mass="50373">MKKITLLFLLTSFVSFAQWNQIGLDIDGENAGDESGTFISINGDGTIIAIGEPRNDALANNAGQVRVFERNGTTWSQLGTDINASGNGDNFGQSIDINNNGDILIVGAPGILAGPTAPGYARVFQWNGSNWIQRGTDIIGEAPDDSCGGSVAINNDGSIIAVGASSNSGNQEFAGHVRLFQWNGTNYTQLGNDIEGEAAQDFSGNSIDLSASGHTIAIGAAGNDGGGTTSGHIRVYEWNGTSWVQKGMDIDGDGLNGNFGSSVSIDAFGNTVTSGAFSFSNGAIGSTLVFSWNGSSWTQKGSALTGDVGSDFFGTSTSLSNDGNIIAVGALGYARIFKFNGSDWLQEGADLLEENSLDQFGRSISLNNNGNIVAIGTPYNDGNGSNAGHVRIFENITLSTSDFDTNTISFYPNPTKDFVYFNLNETIESLSLYNLLGQAVLSKQINAENFSLDISSFSAGSYIAKLNTKGKSKSVKIIKL</sequence>
<dbReference type="Pfam" id="PF18962">
    <property type="entry name" value="Por_Secre_tail"/>
    <property type="match status" value="1"/>
</dbReference>
<gene>
    <name evidence="4" type="ORF">EQG68_09360</name>
</gene>
<dbReference type="PANTHER" id="PTHR36220:SF1">
    <property type="entry name" value="GAMMA TUBULIN COMPLEX COMPONENT C-TERMINAL DOMAIN-CONTAINING PROTEIN"/>
    <property type="match status" value="1"/>
</dbReference>
<dbReference type="Gene3D" id="2.130.10.130">
    <property type="entry name" value="Integrin alpha, N-terminal"/>
    <property type="match status" value="2"/>
</dbReference>
<evidence type="ECO:0000313" key="5">
    <source>
        <dbReference type="Proteomes" id="UP000289734"/>
    </source>
</evidence>
<proteinExistence type="predicted"/>